<evidence type="ECO:0000313" key="4">
    <source>
        <dbReference type="Proteomes" id="UP000250462"/>
    </source>
</evidence>
<dbReference type="GO" id="GO:0003700">
    <property type="term" value="F:DNA-binding transcription factor activity"/>
    <property type="evidence" value="ECO:0007669"/>
    <property type="project" value="InterPro"/>
</dbReference>
<dbReference type="SUPFAM" id="SSF46955">
    <property type="entry name" value="Putative DNA-binding domain"/>
    <property type="match status" value="2"/>
</dbReference>
<evidence type="ECO:0000313" key="3">
    <source>
        <dbReference type="EMBL" id="RAW09399.1"/>
    </source>
</evidence>
<dbReference type="CDD" id="cd04773">
    <property type="entry name" value="HTH_TioE_rpt2"/>
    <property type="match status" value="1"/>
</dbReference>
<dbReference type="OrthoDB" id="3826383at2"/>
<dbReference type="InterPro" id="IPR047057">
    <property type="entry name" value="MerR_fam"/>
</dbReference>
<dbReference type="PROSITE" id="PS50937">
    <property type="entry name" value="HTH_MERR_2"/>
    <property type="match status" value="2"/>
</dbReference>
<dbReference type="AlphaFoldDB" id="A0A329QCC6"/>
<protein>
    <submittedName>
        <fullName evidence="3">MerR family transcriptional regulator</fullName>
    </submittedName>
</protein>
<feature type="domain" description="HTH merR-type" evidence="2">
    <location>
        <begin position="126"/>
        <end position="195"/>
    </location>
</feature>
<dbReference type="Pfam" id="PF13411">
    <property type="entry name" value="MerR_1"/>
    <property type="match status" value="1"/>
</dbReference>
<dbReference type="PANTHER" id="PTHR30204:SF93">
    <property type="entry name" value="HTH MERR-TYPE DOMAIN-CONTAINING PROTEIN"/>
    <property type="match status" value="1"/>
</dbReference>
<dbReference type="Proteomes" id="UP000250462">
    <property type="component" value="Unassembled WGS sequence"/>
</dbReference>
<dbReference type="InterPro" id="IPR000551">
    <property type="entry name" value="MerR-type_HTH_dom"/>
</dbReference>
<gene>
    <name evidence="3" type="ORF">DPM12_21350</name>
</gene>
<dbReference type="SMART" id="SM00422">
    <property type="entry name" value="HTH_MERR"/>
    <property type="match status" value="2"/>
</dbReference>
<sequence length="249" mass="26991">MDRAGKRLRPVDLARAAGISTQQVRNYEEAGALPAAPRTPSGYRSYDARHRNALLTYRALVRGYGTDTALAIMRAVHAGDIPQTLTLIDAGHAALHEQRLSLEATQNALEVVAEENPDSSAPGRSGMRIGEVAAYLGIRASALRVWESAGLLAPRREHGTRYRSFDPADIRDARIIHMLRQSGYLLPQIRSVLDGLRHTGNTDALRAAIEQRQKQLIQRSTAMLEGASLLHRYITGEQISGADAGGAGG</sequence>
<dbReference type="Gene3D" id="1.10.1660.10">
    <property type="match status" value="2"/>
</dbReference>
<keyword evidence="1" id="KW-0238">DNA-binding</keyword>
<evidence type="ECO:0000259" key="2">
    <source>
        <dbReference type="PROSITE" id="PS50937"/>
    </source>
</evidence>
<evidence type="ECO:0000256" key="1">
    <source>
        <dbReference type="ARBA" id="ARBA00023125"/>
    </source>
</evidence>
<accession>A0A329QCC6</accession>
<dbReference type="PANTHER" id="PTHR30204">
    <property type="entry name" value="REDOX-CYCLING DRUG-SENSING TRANSCRIPTIONAL ACTIVATOR SOXR"/>
    <property type="match status" value="1"/>
</dbReference>
<feature type="domain" description="HTH merR-type" evidence="2">
    <location>
        <begin position="13"/>
        <end position="50"/>
    </location>
</feature>
<proteinExistence type="predicted"/>
<comment type="caution">
    <text evidence="3">The sequence shown here is derived from an EMBL/GenBank/DDBJ whole genome shotgun (WGS) entry which is preliminary data.</text>
</comment>
<dbReference type="Pfam" id="PF00376">
    <property type="entry name" value="MerR"/>
    <property type="match status" value="1"/>
</dbReference>
<dbReference type="GO" id="GO:0003677">
    <property type="term" value="F:DNA binding"/>
    <property type="evidence" value="ECO:0007669"/>
    <property type="project" value="UniProtKB-KW"/>
</dbReference>
<dbReference type="RefSeq" id="WP_112260377.1">
    <property type="nucleotide sequence ID" value="NZ_QMIG01000044.1"/>
</dbReference>
<keyword evidence="4" id="KW-1185">Reference proteome</keyword>
<dbReference type="InterPro" id="IPR009061">
    <property type="entry name" value="DNA-bd_dom_put_sf"/>
</dbReference>
<organism evidence="3 4">
    <name type="scientific">Phytoactinopolyspora halophila</name>
    <dbReference type="NCBI Taxonomy" id="1981511"/>
    <lineage>
        <taxon>Bacteria</taxon>
        <taxon>Bacillati</taxon>
        <taxon>Actinomycetota</taxon>
        <taxon>Actinomycetes</taxon>
        <taxon>Jiangellales</taxon>
        <taxon>Jiangellaceae</taxon>
        <taxon>Phytoactinopolyspora</taxon>
    </lineage>
</organism>
<reference evidence="3 4" key="1">
    <citation type="submission" date="2018-06" db="EMBL/GenBank/DDBJ databases">
        <title>Phytoactinopolyspora halophila sp. nov., a novel halophilic actinomycete isolated from a saline soil in China.</title>
        <authorList>
            <person name="Tang S.-K."/>
        </authorList>
    </citation>
    <scope>NUCLEOTIDE SEQUENCE [LARGE SCALE GENOMIC DNA]</scope>
    <source>
        <strain evidence="3 4">YIM 96934</strain>
    </source>
</reference>
<dbReference type="EMBL" id="QMIG01000044">
    <property type="protein sequence ID" value="RAW09399.1"/>
    <property type="molecule type" value="Genomic_DNA"/>
</dbReference>
<name>A0A329QCC6_9ACTN</name>